<keyword evidence="2" id="KW-1185">Reference proteome</keyword>
<protein>
    <submittedName>
        <fullName evidence="1">Shikimate kinase</fullName>
    </submittedName>
</protein>
<dbReference type="EMBL" id="QGGR01000011">
    <property type="protein sequence ID" value="PWK45097.1"/>
    <property type="molecule type" value="Genomic_DNA"/>
</dbReference>
<keyword evidence="1" id="KW-0418">Kinase</keyword>
<evidence type="ECO:0000313" key="1">
    <source>
        <dbReference type="EMBL" id="PWK45097.1"/>
    </source>
</evidence>
<accession>A0A316FB82</accession>
<organism evidence="1 2">
    <name type="scientific">Actinoplanes xinjiangensis</name>
    <dbReference type="NCBI Taxonomy" id="512350"/>
    <lineage>
        <taxon>Bacteria</taxon>
        <taxon>Bacillati</taxon>
        <taxon>Actinomycetota</taxon>
        <taxon>Actinomycetes</taxon>
        <taxon>Micromonosporales</taxon>
        <taxon>Micromonosporaceae</taxon>
        <taxon>Actinoplanes</taxon>
    </lineage>
</organism>
<evidence type="ECO:0000313" key="2">
    <source>
        <dbReference type="Proteomes" id="UP000245697"/>
    </source>
</evidence>
<gene>
    <name evidence="1" type="ORF">BC793_11170</name>
</gene>
<name>A0A316FB82_9ACTN</name>
<sequence length="140" mass="15463">MSGAGKSTVLDELRRRGLPAVDTDYDGWELPDGTWDEPRMDGLLASHDVLVVSGTVENQGRFYDRFHHVVLLSAPVEVLLERVADRANPYGRTPEQRAAIVEYTRTVEPLLRRGATVELDGRRAVSDLADAVQRLAGPTP</sequence>
<dbReference type="InterPro" id="IPR027417">
    <property type="entry name" value="P-loop_NTPase"/>
</dbReference>
<reference evidence="1 2" key="1">
    <citation type="submission" date="2018-05" db="EMBL/GenBank/DDBJ databases">
        <title>Genomic Encyclopedia of Archaeal and Bacterial Type Strains, Phase II (KMG-II): from individual species to whole genera.</title>
        <authorList>
            <person name="Goeker M."/>
        </authorList>
    </citation>
    <scope>NUCLEOTIDE SEQUENCE [LARGE SCALE GENOMIC DNA]</scope>
    <source>
        <strain evidence="1 2">DSM 45184</strain>
    </source>
</reference>
<comment type="caution">
    <text evidence="1">The sequence shown here is derived from an EMBL/GenBank/DDBJ whole genome shotgun (WGS) entry which is preliminary data.</text>
</comment>
<dbReference type="Pfam" id="PF13238">
    <property type="entry name" value="AAA_18"/>
    <property type="match status" value="1"/>
</dbReference>
<keyword evidence="1" id="KW-0808">Transferase</keyword>
<dbReference type="AlphaFoldDB" id="A0A316FB82"/>
<dbReference type="Proteomes" id="UP000245697">
    <property type="component" value="Unassembled WGS sequence"/>
</dbReference>
<dbReference type="GO" id="GO:0016301">
    <property type="term" value="F:kinase activity"/>
    <property type="evidence" value="ECO:0007669"/>
    <property type="project" value="UniProtKB-KW"/>
</dbReference>
<dbReference type="SUPFAM" id="SSF52540">
    <property type="entry name" value="P-loop containing nucleoside triphosphate hydrolases"/>
    <property type="match status" value="1"/>
</dbReference>
<proteinExistence type="predicted"/>